<sequence length="228" mass="26368">MYPTIKFRVVNIMQKVFSRPIGKYFLSMIPNYLNNSRIQERYDKIFTKLEDYQYSSFEEWHCELTEFITDISRNCGHDYVSVCDTIIQLIDDETKGSLNLTYDEMAQQFICLIKNFAPNSRLDFYQEREVSNPDIAPVLAPPPPPPMNSNDILNIQDRLQNLDSSRQKSLVSQLVLTKNINKAGITQIKGGISFTIDSLPLHTLQIVKNHLENLEQEQNNDEGNSELQ</sequence>
<dbReference type="VEuPathDB" id="TrichDB:TRFO_04061"/>
<evidence type="ECO:0000313" key="1">
    <source>
        <dbReference type="EMBL" id="OHT11107.1"/>
    </source>
</evidence>
<name>A0A1J4KIP5_9EUKA</name>
<dbReference type="Proteomes" id="UP000179807">
    <property type="component" value="Unassembled WGS sequence"/>
</dbReference>
<dbReference type="EMBL" id="MLAK01000594">
    <property type="protein sequence ID" value="OHT11107.1"/>
    <property type="molecule type" value="Genomic_DNA"/>
</dbReference>
<accession>A0A1J4KIP5</accession>
<gene>
    <name evidence="1" type="ORF">TRFO_04061</name>
</gene>
<evidence type="ECO:0000313" key="2">
    <source>
        <dbReference type="Proteomes" id="UP000179807"/>
    </source>
</evidence>
<reference evidence="1" key="1">
    <citation type="submission" date="2016-10" db="EMBL/GenBank/DDBJ databases">
        <authorList>
            <person name="Benchimol M."/>
            <person name="Almeida L.G."/>
            <person name="Vasconcelos A.T."/>
            <person name="Perreira-Neves A."/>
            <person name="Rosa I.A."/>
            <person name="Tasca T."/>
            <person name="Bogo M.R."/>
            <person name="de Souza W."/>
        </authorList>
    </citation>
    <scope>NUCLEOTIDE SEQUENCE [LARGE SCALE GENOMIC DNA]</scope>
    <source>
        <strain evidence="1">K</strain>
    </source>
</reference>
<protein>
    <recommendedName>
        <fullName evidence="3">Bromodomain containing protein</fullName>
    </recommendedName>
</protein>
<dbReference type="RefSeq" id="XP_068364243.1">
    <property type="nucleotide sequence ID" value="XM_068491659.1"/>
</dbReference>
<proteinExistence type="predicted"/>
<evidence type="ECO:0008006" key="3">
    <source>
        <dbReference type="Google" id="ProtNLM"/>
    </source>
</evidence>
<organism evidence="1 2">
    <name type="scientific">Tritrichomonas foetus</name>
    <dbReference type="NCBI Taxonomy" id="1144522"/>
    <lineage>
        <taxon>Eukaryota</taxon>
        <taxon>Metamonada</taxon>
        <taxon>Parabasalia</taxon>
        <taxon>Tritrichomonadida</taxon>
        <taxon>Tritrichomonadidae</taxon>
        <taxon>Tritrichomonas</taxon>
    </lineage>
</organism>
<keyword evidence="2" id="KW-1185">Reference proteome</keyword>
<dbReference type="GeneID" id="94826363"/>
<dbReference type="AlphaFoldDB" id="A0A1J4KIP5"/>
<comment type="caution">
    <text evidence="1">The sequence shown here is derived from an EMBL/GenBank/DDBJ whole genome shotgun (WGS) entry which is preliminary data.</text>
</comment>